<comment type="caution">
    <text evidence="3">The sequence shown here is derived from an EMBL/GenBank/DDBJ whole genome shotgun (WGS) entry which is preliminary data.</text>
</comment>
<feature type="region of interest" description="Disordered" evidence="1">
    <location>
        <begin position="231"/>
        <end position="258"/>
    </location>
</feature>
<sequence>MGEFGYRNYHRQLSAVLQDDTLFTGTLSDNICMFEAEPSEERIRHVAELVGIAHDIEAMPLKYRTLIGDMGSSLSSGQRQRILIARTLYREPSFIVMDEATSHLDAECEKIIACNLDNLEVTRITVAHREETLRHASARYRFAGSGRVREARHGANEEHMSWEASTISATGLGIERDRQLWPSGCCDATSRRASPLSHIGAFRAWGLRVDAWPLRGCPCCRQGRMGRDPRLATQVQGRRPERDAAANALCRDRRSAGQ</sequence>
<keyword evidence="3" id="KW-0067">ATP-binding</keyword>
<evidence type="ECO:0000256" key="1">
    <source>
        <dbReference type="SAM" id="MobiDB-lite"/>
    </source>
</evidence>
<evidence type="ECO:0000259" key="2">
    <source>
        <dbReference type="Pfam" id="PF00005"/>
    </source>
</evidence>
<reference evidence="3 4" key="1">
    <citation type="submission" date="2024-05" db="EMBL/GenBank/DDBJ databases">
        <authorList>
            <person name="Liu Q."/>
            <person name="Xin Y.-H."/>
        </authorList>
    </citation>
    <scope>NUCLEOTIDE SEQUENCE [LARGE SCALE GENOMIC DNA]</scope>
    <source>
        <strain evidence="3 4">CGMCC 1.10181</strain>
    </source>
</reference>
<organism evidence="3 4">
    <name type="scientific">Sphingomonas oligophenolica</name>
    <dbReference type="NCBI Taxonomy" id="301154"/>
    <lineage>
        <taxon>Bacteria</taxon>
        <taxon>Pseudomonadati</taxon>
        <taxon>Pseudomonadota</taxon>
        <taxon>Alphaproteobacteria</taxon>
        <taxon>Sphingomonadales</taxon>
        <taxon>Sphingomonadaceae</taxon>
        <taxon>Sphingomonas</taxon>
    </lineage>
</organism>
<protein>
    <submittedName>
        <fullName evidence="3">ATP-binding cassette domain-containing protein</fullName>
    </submittedName>
</protein>
<evidence type="ECO:0000313" key="3">
    <source>
        <dbReference type="EMBL" id="MEN2789421.1"/>
    </source>
</evidence>
<feature type="domain" description="ABC transporter" evidence="2">
    <location>
        <begin position="7"/>
        <end position="102"/>
    </location>
</feature>
<dbReference type="PANTHER" id="PTHR24221">
    <property type="entry name" value="ATP-BINDING CASSETTE SUB-FAMILY B"/>
    <property type="match status" value="1"/>
</dbReference>
<dbReference type="InterPro" id="IPR027417">
    <property type="entry name" value="P-loop_NTPase"/>
</dbReference>
<proteinExistence type="predicted"/>
<dbReference type="InterPro" id="IPR039421">
    <property type="entry name" value="Type_1_exporter"/>
</dbReference>
<dbReference type="GO" id="GO:0005524">
    <property type="term" value="F:ATP binding"/>
    <property type="evidence" value="ECO:0007669"/>
    <property type="project" value="UniProtKB-KW"/>
</dbReference>
<dbReference type="Proteomes" id="UP001419910">
    <property type="component" value="Unassembled WGS sequence"/>
</dbReference>
<accession>A0ABU9Y0T2</accession>
<dbReference type="PANTHER" id="PTHR24221:SF606">
    <property type="entry name" value="COLICIN V SECRETION-PROCESSING ATP-BINDING PROTEIN"/>
    <property type="match status" value="1"/>
</dbReference>
<keyword evidence="3" id="KW-0547">Nucleotide-binding</keyword>
<dbReference type="RefSeq" id="WP_345840404.1">
    <property type="nucleotide sequence ID" value="NZ_JBDIME010000004.1"/>
</dbReference>
<dbReference type="EMBL" id="JBDIME010000004">
    <property type="protein sequence ID" value="MEN2789421.1"/>
    <property type="molecule type" value="Genomic_DNA"/>
</dbReference>
<dbReference type="Pfam" id="PF00005">
    <property type="entry name" value="ABC_tran"/>
    <property type="match status" value="1"/>
</dbReference>
<gene>
    <name evidence="3" type="ORF">ABC974_07285</name>
</gene>
<feature type="compositionally biased region" description="Basic and acidic residues" evidence="1">
    <location>
        <begin position="238"/>
        <end position="258"/>
    </location>
</feature>
<dbReference type="SUPFAM" id="SSF52540">
    <property type="entry name" value="P-loop containing nucleoside triphosphate hydrolases"/>
    <property type="match status" value="1"/>
</dbReference>
<dbReference type="Gene3D" id="3.40.50.300">
    <property type="entry name" value="P-loop containing nucleotide triphosphate hydrolases"/>
    <property type="match status" value="1"/>
</dbReference>
<evidence type="ECO:0000313" key="4">
    <source>
        <dbReference type="Proteomes" id="UP001419910"/>
    </source>
</evidence>
<name>A0ABU9Y0T2_9SPHN</name>
<dbReference type="InterPro" id="IPR003439">
    <property type="entry name" value="ABC_transporter-like_ATP-bd"/>
</dbReference>
<keyword evidence="4" id="KW-1185">Reference proteome</keyword>